<organism evidence="2">
    <name type="scientific">Anopheles darlingi</name>
    <name type="common">Mosquito</name>
    <dbReference type="NCBI Taxonomy" id="43151"/>
    <lineage>
        <taxon>Eukaryota</taxon>
        <taxon>Metazoa</taxon>
        <taxon>Ecdysozoa</taxon>
        <taxon>Arthropoda</taxon>
        <taxon>Hexapoda</taxon>
        <taxon>Insecta</taxon>
        <taxon>Pterygota</taxon>
        <taxon>Neoptera</taxon>
        <taxon>Endopterygota</taxon>
        <taxon>Diptera</taxon>
        <taxon>Nematocera</taxon>
        <taxon>Culicoidea</taxon>
        <taxon>Culicidae</taxon>
        <taxon>Anophelinae</taxon>
        <taxon>Anopheles</taxon>
    </lineage>
</organism>
<evidence type="ECO:0000313" key="2">
    <source>
        <dbReference type="EMBL" id="MBW75217.1"/>
    </source>
</evidence>
<proteinExistence type="predicted"/>
<evidence type="ECO:0000256" key="1">
    <source>
        <dbReference type="SAM" id="Phobius"/>
    </source>
</evidence>
<keyword evidence="1" id="KW-0812">Transmembrane</keyword>
<keyword evidence="1" id="KW-0472">Membrane</keyword>
<dbReference type="AlphaFoldDB" id="A0A2M4DCB9"/>
<accession>A0A2M4DCB9</accession>
<sequence>MVTVPLTATGRWSRFVVILVLGVVRLVGQRVKRIVIASDITEGTFQLDAQLCFPSLSIPQFFLLFGPLLFAVQLSIQMDAAGIGEQRYARSVVHGAGCSGAIVLASIDDRKHHDKTHFQRKNL</sequence>
<protein>
    <submittedName>
        <fullName evidence="2">Putative secreted protein</fullName>
    </submittedName>
</protein>
<reference evidence="2" key="1">
    <citation type="submission" date="2018-01" db="EMBL/GenBank/DDBJ databases">
        <title>An insight into the sialome of Amazonian anophelines.</title>
        <authorList>
            <person name="Ribeiro J.M."/>
            <person name="Scarpassa V."/>
            <person name="Calvo E."/>
        </authorList>
    </citation>
    <scope>NUCLEOTIDE SEQUENCE</scope>
</reference>
<keyword evidence="1" id="KW-1133">Transmembrane helix</keyword>
<name>A0A2M4DCB9_ANODA</name>
<dbReference type="EMBL" id="GGFL01011039">
    <property type="protein sequence ID" value="MBW75217.1"/>
    <property type="molecule type" value="Transcribed_RNA"/>
</dbReference>
<feature type="transmembrane region" description="Helical" evidence="1">
    <location>
        <begin position="12"/>
        <end position="28"/>
    </location>
</feature>